<feature type="transmembrane region" description="Helical" evidence="6">
    <location>
        <begin position="7"/>
        <end position="29"/>
    </location>
</feature>
<dbReference type="STRING" id="871968.DESME_00490"/>
<evidence type="ECO:0000256" key="2">
    <source>
        <dbReference type="ARBA" id="ARBA00022475"/>
    </source>
</evidence>
<keyword evidence="9" id="KW-1185">Reference proteome</keyword>
<comment type="similarity">
    <text evidence="6">Belongs to the TVP38/TMEM64 family.</text>
</comment>
<dbReference type="KEGG" id="dmt:DESME_00490"/>
<keyword evidence="2 6" id="KW-1003">Cell membrane</keyword>
<keyword evidence="5 6" id="KW-0472">Membrane</keyword>
<keyword evidence="4 6" id="KW-1133">Transmembrane helix</keyword>
<dbReference type="GO" id="GO:0005886">
    <property type="term" value="C:plasma membrane"/>
    <property type="evidence" value="ECO:0007669"/>
    <property type="project" value="UniProtKB-SubCell"/>
</dbReference>
<evidence type="ECO:0000313" key="9">
    <source>
        <dbReference type="Proteomes" id="UP000010847"/>
    </source>
</evidence>
<keyword evidence="3 6" id="KW-0812">Transmembrane</keyword>
<dbReference type="Proteomes" id="UP000010847">
    <property type="component" value="Chromosome"/>
</dbReference>
<dbReference type="InterPro" id="IPR032816">
    <property type="entry name" value="VTT_dom"/>
</dbReference>
<comment type="caution">
    <text evidence="6">Lacks conserved residue(s) required for the propagation of feature annotation.</text>
</comment>
<reference evidence="8 9" key="1">
    <citation type="submission" date="2013-12" db="EMBL/GenBank/DDBJ databases">
        <authorList>
            <consortium name="DOE Joint Genome Institute"/>
            <person name="Smidt H."/>
            <person name="Huntemann M."/>
            <person name="Han J."/>
            <person name="Chen A."/>
            <person name="Kyrpides N."/>
            <person name="Mavromatis K."/>
            <person name="Markowitz V."/>
            <person name="Palaniappan K."/>
            <person name="Ivanova N."/>
            <person name="Schaumberg A."/>
            <person name="Pati A."/>
            <person name="Liolios K."/>
            <person name="Nordberg H.P."/>
            <person name="Cantor M.N."/>
            <person name="Hua S.X."/>
            <person name="Woyke T."/>
        </authorList>
    </citation>
    <scope>NUCLEOTIDE SEQUENCE [LARGE SCALE GENOMIC DNA]</scope>
    <source>
        <strain evidence="9">DSM 15288</strain>
    </source>
</reference>
<evidence type="ECO:0000256" key="1">
    <source>
        <dbReference type="ARBA" id="ARBA00004651"/>
    </source>
</evidence>
<feature type="transmembrane region" description="Helical" evidence="6">
    <location>
        <begin position="82"/>
        <end position="106"/>
    </location>
</feature>
<dbReference type="PANTHER" id="PTHR12677">
    <property type="entry name" value="GOLGI APPARATUS MEMBRANE PROTEIN TVP38-RELATED"/>
    <property type="match status" value="1"/>
</dbReference>
<evidence type="ECO:0000256" key="5">
    <source>
        <dbReference type="ARBA" id="ARBA00023136"/>
    </source>
</evidence>
<evidence type="ECO:0000313" key="8">
    <source>
        <dbReference type="EMBL" id="AHF05752.1"/>
    </source>
</evidence>
<name>W0E4T6_9FIRM</name>
<evidence type="ECO:0000256" key="4">
    <source>
        <dbReference type="ARBA" id="ARBA00022989"/>
    </source>
</evidence>
<gene>
    <name evidence="8" type="ORF">DESME_00490</name>
</gene>
<dbReference type="InterPro" id="IPR015414">
    <property type="entry name" value="TMEM64"/>
</dbReference>
<comment type="subcellular location">
    <subcellularLocation>
        <location evidence="1 6">Cell membrane</location>
        <topology evidence="1 6">Multi-pass membrane protein</topology>
    </subcellularLocation>
</comment>
<protein>
    <recommendedName>
        <fullName evidence="6">TVP38/TMEM64 family membrane protein</fullName>
    </recommendedName>
</protein>
<feature type="transmembrane region" description="Helical" evidence="6">
    <location>
        <begin position="49"/>
        <end position="70"/>
    </location>
</feature>
<evidence type="ECO:0000259" key="7">
    <source>
        <dbReference type="Pfam" id="PF09335"/>
    </source>
</evidence>
<accession>W0E4T6</accession>
<dbReference type="EMBL" id="CP007032">
    <property type="protein sequence ID" value="AHF05752.1"/>
    <property type="molecule type" value="Genomic_DNA"/>
</dbReference>
<feature type="transmembrane region" description="Helical" evidence="6">
    <location>
        <begin position="194"/>
        <end position="215"/>
    </location>
</feature>
<evidence type="ECO:0000256" key="6">
    <source>
        <dbReference type="RuleBase" id="RU366058"/>
    </source>
</evidence>
<dbReference type="AlphaFoldDB" id="W0E4T6"/>
<evidence type="ECO:0000256" key="3">
    <source>
        <dbReference type="ARBA" id="ARBA00022692"/>
    </source>
</evidence>
<dbReference type="eggNOG" id="COG0398">
    <property type="taxonomic scope" value="Bacteria"/>
</dbReference>
<dbReference type="HOGENOM" id="CLU_038944_5_1_9"/>
<dbReference type="Pfam" id="PF09335">
    <property type="entry name" value="VTT_dom"/>
    <property type="match status" value="1"/>
</dbReference>
<dbReference type="PANTHER" id="PTHR12677:SF59">
    <property type="entry name" value="GOLGI APPARATUS MEMBRANE PROTEIN TVP38-RELATED"/>
    <property type="match status" value="1"/>
</dbReference>
<organism evidence="8 9">
    <name type="scientific">Desulfitobacterium metallireducens DSM 15288</name>
    <dbReference type="NCBI Taxonomy" id="871968"/>
    <lineage>
        <taxon>Bacteria</taxon>
        <taxon>Bacillati</taxon>
        <taxon>Bacillota</taxon>
        <taxon>Clostridia</taxon>
        <taxon>Eubacteriales</taxon>
        <taxon>Desulfitobacteriaceae</taxon>
        <taxon>Desulfitobacterium</taxon>
    </lineage>
</organism>
<sequence>MHNKRIPCVSIILLTLFFIVSLFITVKYAPGITKMLSEPARFRDWIHSFGYSGILVFIFFQIFQVVIATIPGEVVQIAGGYIYGVWLGTLYLVIGVIIGSIIVFYASRLLGYPLIKVFVRQDKLTLLYSLIRNQKADLALFILFLVPGLPKDILSYIAGLTPVKPLRFFVIATLGRSPALFVSAYIGSNLHAKNYLAAVILSSIAIILIFVGFLYKDRFITKIHIIFSSHKS</sequence>
<feature type="domain" description="VTT" evidence="7">
    <location>
        <begin position="70"/>
        <end position="188"/>
    </location>
</feature>
<proteinExistence type="inferred from homology"/>